<dbReference type="Pfam" id="PF02463">
    <property type="entry name" value="SMC_N"/>
    <property type="match status" value="2"/>
</dbReference>
<evidence type="ECO:0000259" key="8">
    <source>
        <dbReference type="SMART" id="SM00968"/>
    </source>
</evidence>
<feature type="region of interest" description="Disordered" evidence="7">
    <location>
        <begin position="754"/>
        <end position="780"/>
    </location>
</feature>
<dbReference type="GO" id="GO:0005737">
    <property type="term" value="C:cytoplasm"/>
    <property type="evidence" value="ECO:0007669"/>
    <property type="project" value="UniProtKB-SubCell"/>
</dbReference>
<name>A2BZM5_PROM1</name>
<gene>
    <name evidence="6 9" type="primary">smc</name>
    <name evidence="9" type="ordered locus">NATL1_01211</name>
</gene>
<evidence type="ECO:0000256" key="3">
    <source>
        <dbReference type="ARBA" id="ARBA00022840"/>
    </source>
</evidence>
<dbReference type="SUPFAM" id="SSF75553">
    <property type="entry name" value="Smc hinge domain"/>
    <property type="match status" value="1"/>
</dbReference>
<evidence type="ECO:0000256" key="2">
    <source>
        <dbReference type="ARBA" id="ARBA00022741"/>
    </source>
</evidence>
<dbReference type="GO" id="GO:0006260">
    <property type="term" value="P:DNA replication"/>
    <property type="evidence" value="ECO:0007669"/>
    <property type="project" value="UniProtKB-UniRule"/>
</dbReference>
<evidence type="ECO:0000256" key="1">
    <source>
        <dbReference type="ARBA" id="ARBA00022490"/>
    </source>
</evidence>
<dbReference type="PIRSF" id="PIRSF005719">
    <property type="entry name" value="SMC"/>
    <property type="match status" value="1"/>
</dbReference>
<organism evidence="9 10">
    <name type="scientific">Prochlorococcus marinus (strain NATL1A)</name>
    <dbReference type="NCBI Taxonomy" id="167555"/>
    <lineage>
        <taxon>Bacteria</taxon>
        <taxon>Bacillati</taxon>
        <taxon>Cyanobacteriota</taxon>
        <taxon>Cyanophyceae</taxon>
        <taxon>Synechococcales</taxon>
        <taxon>Prochlorococcaceae</taxon>
        <taxon>Prochlorococcus</taxon>
    </lineage>
</organism>
<dbReference type="GO" id="GO:0007059">
    <property type="term" value="P:chromosome segregation"/>
    <property type="evidence" value="ECO:0007669"/>
    <property type="project" value="UniProtKB-UniRule"/>
</dbReference>
<comment type="subunit">
    <text evidence="6">Homodimer.</text>
</comment>
<keyword evidence="2 6" id="KW-0547">Nucleotide-binding</keyword>
<dbReference type="RefSeq" id="WP_011822919.1">
    <property type="nucleotide sequence ID" value="NC_008819.1"/>
</dbReference>
<proteinExistence type="inferred from homology"/>
<dbReference type="GO" id="GO:0005524">
    <property type="term" value="F:ATP binding"/>
    <property type="evidence" value="ECO:0007669"/>
    <property type="project" value="UniProtKB-UniRule"/>
</dbReference>
<dbReference type="HAMAP" id="MF_01894">
    <property type="entry name" value="Smc_prok"/>
    <property type="match status" value="1"/>
</dbReference>
<dbReference type="GO" id="GO:0003677">
    <property type="term" value="F:DNA binding"/>
    <property type="evidence" value="ECO:0007669"/>
    <property type="project" value="UniProtKB-UniRule"/>
</dbReference>
<dbReference type="GO" id="GO:0005694">
    <property type="term" value="C:chromosome"/>
    <property type="evidence" value="ECO:0007669"/>
    <property type="project" value="InterPro"/>
</dbReference>
<keyword evidence="4 6" id="KW-0175">Coiled coil</keyword>
<dbReference type="KEGG" id="pme:NATL1_01211"/>
<dbReference type="Gene3D" id="1.20.1060.20">
    <property type="match status" value="1"/>
</dbReference>
<dbReference type="InterPro" id="IPR024704">
    <property type="entry name" value="SMC"/>
</dbReference>
<dbReference type="InterPro" id="IPR036277">
    <property type="entry name" value="SMC_hinge_sf"/>
</dbReference>
<comment type="subcellular location">
    <subcellularLocation>
        <location evidence="6">Cytoplasm</location>
    </subcellularLocation>
</comment>
<dbReference type="AlphaFoldDB" id="A2BZM5"/>
<dbReference type="GO" id="GO:0007062">
    <property type="term" value="P:sister chromatid cohesion"/>
    <property type="evidence" value="ECO:0007669"/>
    <property type="project" value="InterPro"/>
</dbReference>
<dbReference type="HOGENOM" id="CLU_001042_2_2_3"/>
<dbReference type="InterPro" id="IPR011890">
    <property type="entry name" value="SMC_prok"/>
</dbReference>
<comment type="domain">
    <text evidence="6">Contains large globular domains required for ATP hydrolysis at each terminus and a third globular domain forming a flexible hinge near the middle of the molecule. These domains are separated by coiled-coil structures.</text>
</comment>
<dbReference type="NCBIfam" id="TIGR02169">
    <property type="entry name" value="SMC_prok_A"/>
    <property type="match status" value="1"/>
</dbReference>
<dbReference type="EMBL" id="CP000553">
    <property type="protein sequence ID" value="ABM74685.1"/>
    <property type="molecule type" value="Genomic_DNA"/>
</dbReference>
<dbReference type="SMART" id="SM00968">
    <property type="entry name" value="SMC_hinge"/>
    <property type="match status" value="1"/>
</dbReference>
<accession>A2BZM5</accession>
<evidence type="ECO:0000313" key="10">
    <source>
        <dbReference type="Proteomes" id="UP000002592"/>
    </source>
</evidence>
<evidence type="ECO:0000313" key="9">
    <source>
        <dbReference type="EMBL" id="ABM74685.1"/>
    </source>
</evidence>
<feature type="coiled-coil region" evidence="6">
    <location>
        <begin position="312"/>
        <end position="367"/>
    </location>
</feature>
<sequence>MVHINHVDLSHFKSFGGSMSIPLEEGFTVVTGPNGSGKSNILDGVLFCLGLANSRGMRADRLPDLVNSGVLKAGKSSETKVTVKFDLTDWKPDEAEEGIEPTEEGPWIKPDQKEWTVSRRLKVMPGGSYASTYSADGETCNLQQLQTQLRRLRIDPEGSNVVMQGDVTRIVSMSNKDRRGLIDELAGVALFDTRIDQTRAKLDDVYERQERCRIVEQELILSKQRLQKDCEKASLYKDLKNQLLIGRQQELVLSYEKAKKGLEKLDIDHQELLKKEKIDSEKLLNHENDLSTCIEKLNILQKNVKELGEDQLLEVQGKLAGIESQHRELERQGLNHKNEGEKLQESRNDLLQKKKDYQTDLQSKLNEINPEELEEADLRCKEAEAWVESSRRKLSDVAGRSGAWIEKHQKARDELNKIRLELDPKRLEKQNIEESLLQLNVILKELETDQKADQSSNEKVHIEISNLNEKWDSILDLLSVKKEEFQVLVSEKGIQERTKYRLEKEQVKLQNDIARLESRKEMISESRGTNAITLLLESGLEGIHGPVANLGEVEDRYRIALEVAAGARLGQVVVDSDQIAAKSIDLLKRKRAGRLTFLPLNKILKNSQSRSDVFQRSVHTNLNKSTGLIGKAIDLIQYDSIYKNVFLYVFGETIVFSDLSSARDQIGIKRAVTLEGELLEKSGAMTGGSLNNRALGLSFGRVKDNDDCDLLKNRLLEIGETLTNCQKNENQLINKLDNLRSQLSKLEQEKAALDAERVTSKRSNSPLLERQSHRSKRISDLQKSKKEKLCQLESINLIIKPLEVILLEIEKEEKKIDKSSDSSVWSKLQNDLEDADKNLLSFRNKRDEISNKQSQTKLAIDRLNDQETTLISEEKRLKDSIDTLASAHIAWREQSKLLTTNRQDLINQQKDLETRFGEQRRERDCVEADVAKKRFNLQEMQWSLQRLREDQKNMKEEIRMETIRCTELERKLPNPMPLISDEIRDNGLDDLLSKLEDLQKRMEELEPVNMLALEELAKLEERLNELENRLQVLTDERSELLLRIETVATLREEAFMEAFKAVDIHFREIFASLSEGDGHLQLENPEEPLEGGLTLVAHPKGKPVRRLAAMSGGEKSLTALSFLFALQRFRPSPFYALDEVDSFLDGVNVERLAALIAKQAEQAQFLVVSHRRPMIGASMRTIGVTQARGNHTQVVGLPIAA</sequence>
<feature type="binding site" evidence="6">
    <location>
        <begin position="33"/>
        <end position="40"/>
    </location>
    <ligand>
        <name>ATP</name>
        <dbReference type="ChEBI" id="CHEBI:30616"/>
    </ligand>
</feature>
<protein>
    <recommendedName>
        <fullName evidence="6">Chromosome partition protein Smc</fullName>
    </recommendedName>
</protein>
<dbReference type="InterPro" id="IPR027417">
    <property type="entry name" value="P-loop_NTPase"/>
</dbReference>
<dbReference type="GO" id="GO:0030261">
    <property type="term" value="P:chromosome condensation"/>
    <property type="evidence" value="ECO:0007669"/>
    <property type="project" value="InterPro"/>
</dbReference>
<dbReference type="SUPFAM" id="SSF52540">
    <property type="entry name" value="P-loop containing nucleoside triphosphate hydrolases"/>
    <property type="match status" value="1"/>
</dbReference>
<feature type="domain" description="SMC hinge" evidence="8">
    <location>
        <begin position="541"/>
        <end position="666"/>
    </location>
</feature>
<keyword evidence="1 6" id="KW-0963">Cytoplasm</keyword>
<keyword evidence="5 6" id="KW-0238">DNA-binding</keyword>
<dbReference type="Gene3D" id="3.40.50.300">
    <property type="entry name" value="P-loop containing nucleotide triphosphate hydrolases"/>
    <property type="match status" value="2"/>
</dbReference>
<keyword evidence="3 6" id="KW-0067">ATP-binding</keyword>
<comment type="similarity">
    <text evidence="6">Belongs to the SMC family.</text>
</comment>
<dbReference type="PANTHER" id="PTHR43977">
    <property type="entry name" value="STRUCTURAL MAINTENANCE OF CHROMOSOMES PROTEIN 3"/>
    <property type="match status" value="1"/>
</dbReference>
<evidence type="ECO:0000256" key="7">
    <source>
        <dbReference type="SAM" id="MobiDB-lite"/>
    </source>
</evidence>
<dbReference type="Pfam" id="PF06470">
    <property type="entry name" value="SMC_hinge"/>
    <property type="match status" value="1"/>
</dbReference>
<evidence type="ECO:0000256" key="6">
    <source>
        <dbReference type="HAMAP-Rule" id="MF_01894"/>
    </source>
</evidence>
<dbReference type="InterPro" id="IPR003395">
    <property type="entry name" value="RecF/RecN/SMC_N"/>
</dbReference>
<reference evidence="10" key="1">
    <citation type="journal article" date="2007" name="PLoS Genet.">
        <title>Patterns and implications of gene gain and loss in the evolution of Prochlorococcus.</title>
        <authorList>
            <person name="Kettler G.C."/>
            <person name="Martiny A.C."/>
            <person name="Huang K."/>
            <person name="Zucker J."/>
            <person name="Coleman M.L."/>
            <person name="Rodrigue S."/>
            <person name="Chen F."/>
            <person name="Lapidus A."/>
            <person name="Ferriera S."/>
            <person name="Johnson J."/>
            <person name="Steglich C."/>
            <person name="Church G.M."/>
            <person name="Richardson P."/>
            <person name="Chisholm S.W."/>
        </authorList>
    </citation>
    <scope>NUCLEOTIDE SEQUENCE [LARGE SCALE GENOMIC DNA]</scope>
    <source>
        <strain evidence="10">NATL1A</strain>
    </source>
</reference>
<dbReference type="GO" id="GO:0016887">
    <property type="term" value="F:ATP hydrolysis activity"/>
    <property type="evidence" value="ECO:0007669"/>
    <property type="project" value="InterPro"/>
</dbReference>
<evidence type="ECO:0000256" key="5">
    <source>
        <dbReference type="ARBA" id="ARBA00023125"/>
    </source>
</evidence>
<feature type="coiled-coil region" evidence="6">
    <location>
        <begin position="902"/>
        <end position="1043"/>
    </location>
</feature>
<evidence type="ECO:0000256" key="4">
    <source>
        <dbReference type="ARBA" id="ARBA00023054"/>
    </source>
</evidence>
<dbReference type="Proteomes" id="UP000002592">
    <property type="component" value="Chromosome"/>
</dbReference>
<comment type="function">
    <text evidence="6">Required for chromosome condensation and partitioning.</text>
</comment>
<dbReference type="InterPro" id="IPR010935">
    <property type="entry name" value="SMC_hinge"/>
</dbReference>
<dbReference type="Gene3D" id="3.30.70.1620">
    <property type="match status" value="1"/>
</dbReference>
<dbReference type="eggNOG" id="COG1196">
    <property type="taxonomic scope" value="Bacteria"/>
</dbReference>